<dbReference type="EMBL" id="UYRT01001518">
    <property type="protein sequence ID" value="VDK29761.1"/>
    <property type="molecule type" value="Genomic_DNA"/>
</dbReference>
<feature type="domain" description="Sodium/calcium exchanger membrane region" evidence="11">
    <location>
        <begin position="85"/>
        <end position="168"/>
    </location>
</feature>
<dbReference type="Pfam" id="PF01699">
    <property type="entry name" value="Na_Ca_ex"/>
    <property type="match status" value="1"/>
</dbReference>
<keyword evidence="4" id="KW-0109">Calcium transport</keyword>
<organism evidence="14">
    <name type="scientific">Gongylonema pulchrum</name>
    <dbReference type="NCBI Taxonomy" id="637853"/>
    <lineage>
        <taxon>Eukaryota</taxon>
        <taxon>Metazoa</taxon>
        <taxon>Ecdysozoa</taxon>
        <taxon>Nematoda</taxon>
        <taxon>Chromadorea</taxon>
        <taxon>Rhabditida</taxon>
        <taxon>Spirurina</taxon>
        <taxon>Spiruromorpha</taxon>
        <taxon>Spiruroidea</taxon>
        <taxon>Gongylonematidae</taxon>
        <taxon>Gongylonema</taxon>
    </lineage>
</organism>
<dbReference type="PRINTS" id="PR01259">
    <property type="entry name" value="NACAEXCHNGR"/>
</dbReference>
<dbReference type="Proteomes" id="UP000271098">
    <property type="component" value="Unassembled WGS sequence"/>
</dbReference>
<proteinExistence type="predicted"/>
<keyword evidence="7" id="KW-0406">Ion transport</keyword>
<dbReference type="InterPro" id="IPR051171">
    <property type="entry name" value="CaCA"/>
</dbReference>
<keyword evidence="8 10" id="KW-0472">Membrane</keyword>
<dbReference type="GO" id="GO:0098703">
    <property type="term" value="P:calcium ion import across plasma membrane"/>
    <property type="evidence" value="ECO:0007669"/>
    <property type="project" value="TreeGrafter"/>
</dbReference>
<evidence type="ECO:0000256" key="2">
    <source>
        <dbReference type="ARBA" id="ARBA00022448"/>
    </source>
</evidence>
<keyword evidence="3" id="KW-0050">Antiport</keyword>
<dbReference type="AlphaFoldDB" id="A0A183CXV7"/>
<feature type="compositionally biased region" description="Acidic residues" evidence="9">
    <location>
        <begin position="31"/>
        <end position="41"/>
    </location>
</feature>
<dbReference type="PANTHER" id="PTHR11878">
    <property type="entry name" value="SODIUM/CALCIUM EXCHANGER"/>
    <property type="match status" value="1"/>
</dbReference>
<keyword evidence="2" id="KW-0813">Transport</keyword>
<evidence type="ECO:0000256" key="6">
    <source>
        <dbReference type="ARBA" id="ARBA00022989"/>
    </source>
</evidence>
<reference evidence="12 13" key="2">
    <citation type="submission" date="2018-11" db="EMBL/GenBank/DDBJ databases">
        <authorList>
            <consortium name="Pathogen Informatics"/>
        </authorList>
    </citation>
    <scope>NUCLEOTIDE SEQUENCE [LARGE SCALE GENOMIC DNA]</scope>
</reference>
<name>A0A183CXV7_9BILA</name>
<evidence type="ECO:0000256" key="7">
    <source>
        <dbReference type="ARBA" id="ARBA00023065"/>
    </source>
</evidence>
<dbReference type="Gene3D" id="1.20.1420.30">
    <property type="entry name" value="NCX, central ion-binding region"/>
    <property type="match status" value="1"/>
</dbReference>
<evidence type="ECO:0000313" key="13">
    <source>
        <dbReference type="Proteomes" id="UP000271098"/>
    </source>
</evidence>
<reference evidence="14" key="1">
    <citation type="submission" date="2016-06" db="UniProtKB">
        <authorList>
            <consortium name="WormBaseParasite"/>
        </authorList>
    </citation>
    <scope>IDENTIFICATION</scope>
</reference>
<gene>
    <name evidence="12" type="ORF">GPUH_LOCUS1296</name>
</gene>
<evidence type="ECO:0000256" key="5">
    <source>
        <dbReference type="ARBA" id="ARBA00022692"/>
    </source>
</evidence>
<evidence type="ECO:0000256" key="1">
    <source>
        <dbReference type="ARBA" id="ARBA00004127"/>
    </source>
</evidence>
<dbReference type="GO" id="GO:0042383">
    <property type="term" value="C:sarcolemma"/>
    <property type="evidence" value="ECO:0007669"/>
    <property type="project" value="TreeGrafter"/>
</dbReference>
<evidence type="ECO:0000256" key="4">
    <source>
        <dbReference type="ARBA" id="ARBA00022568"/>
    </source>
</evidence>
<dbReference type="OrthoDB" id="418484at2759"/>
<dbReference type="InterPro" id="IPR004837">
    <property type="entry name" value="NaCa_Exmemb"/>
</dbReference>
<evidence type="ECO:0000313" key="14">
    <source>
        <dbReference type="WBParaSite" id="GPUH_0000129801-mRNA-1"/>
    </source>
</evidence>
<feature type="transmembrane region" description="Helical" evidence="10">
    <location>
        <begin position="83"/>
        <end position="107"/>
    </location>
</feature>
<keyword evidence="6 10" id="KW-1133">Transmembrane helix</keyword>
<dbReference type="GO" id="GO:0005432">
    <property type="term" value="F:calcium:sodium antiporter activity"/>
    <property type="evidence" value="ECO:0007669"/>
    <property type="project" value="InterPro"/>
</dbReference>
<comment type="subcellular location">
    <subcellularLocation>
        <location evidence="1">Endomembrane system</location>
        <topology evidence="1">Multi-pass membrane protein</topology>
    </subcellularLocation>
</comment>
<dbReference type="GO" id="GO:0030424">
    <property type="term" value="C:axon"/>
    <property type="evidence" value="ECO:0007669"/>
    <property type="project" value="TreeGrafter"/>
</dbReference>
<dbReference type="InterPro" id="IPR044880">
    <property type="entry name" value="NCX_ion-bd_dom_sf"/>
</dbReference>
<evidence type="ECO:0000313" key="12">
    <source>
        <dbReference type="EMBL" id="VDK29761.1"/>
    </source>
</evidence>
<evidence type="ECO:0000256" key="9">
    <source>
        <dbReference type="SAM" id="MobiDB-lite"/>
    </source>
</evidence>
<dbReference type="WBParaSite" id="GPUH_0000129801-mRNA-1">
    <property type="protein sequence ID" value="GPUH_0000129801-mRNA-1"/>
    <property type="gene ID" value="GPUH_0000129801"/>
</dbReference>
<feature type="region of interest" description="Disordered" evidence="9">
    <location>
        <begin position="30"/>
        <end position="51"/>
    </location>
</feature>
<dbReference type="InterPro" id="IPR004836">
    <property type="entry name" value="Na_Ca_Ex"/>
</dbReference>
<keyword evidence="5 10" id="KW-0812">Transmembrane</keyword>
<sequence length="170" mass="18193">MLRNANTSFMLGTTSWREQFVDALTVHAGDEESTDAEDGEERDSKLETSETELPKPTCCDYFMHFLSVPWKLLFAAIPPTDYWGGWACFVVSIVSIGVLTAVIGDLASHFGCWIGLKDAVTAISFVALGTSVPDTFASKVAAIQDKYADSSIGNVTGSNGVNVFLGIGPS</sequence>
<evidence type="ECO:0000256" key="8">
    <source>
        <dbReference type="ARBA" id="ARBA00023136"/>
    </source>
</evidence>
<evidence type="ECO:0000259" key="11">
    <source>
        <dbReference type="Pfam" id="PF01699"/>
    </source>
</evidence>
<accession>A0A183CXV7</accession>
<dbReference type="GO" id="GO:0012505">
    <property type="term" value="C:endomembrane system"/>
    <property type="evidence" value="ECO:0007669"/>
    <property type="project" value="UniProtKB-SubCell"/>
</dbReference>
<dbReference type="PANTHER" id="PTHR11878:SF65">
    <property type="entry name" value="NA_CA-EXCHANGE PROTEIN, ISOFORM G"/>
    <property type="match status" value="1"/>
</dbReference>
<evidence type="ECO:0000256" key="3">
    <source>
        <dbReference type="ARBA" id="ARBA00022449"/>
    </source>
</evidence>
<dbReference type="GO" id="GO:0098794">
    <property type="term" value="C:postsynapse"/>
    <property type="evidence" value="ECO:0007669"/>
    <property type="project" value="TreeGrafter"/>
</dbReference>
<keyword evidence="13" id="KW-1185">Reference proteome</keyword>
<keyword evidence="4" id="KW-0106">Calcium</keyword>
<evidence type="ECO:0000256" key="10">
    <source>
        <dbReference type="SAM" id="Phobius"/>
    </source>
</evidence>
<protein>
    <submittedName>
        <fullName evidence="14">Na_Ca_ex domain-containing protein</fullName>
    </submittedName>
</protein>